<dbReference type="EMBL" id="ML145155">
    <property type="protein sequence ID" value="TBU56217.1"/>
    <property type="molecule type" value="Genomic_DNA"/>
</dbReference>
<accession>A0A4Q9P2P2</accession>
<gene>
    <name evidence="1" type="ORF">BD310DRAFT_931894</name>
</gene>
<name>A0A4Q9P2P2_9APHY</name>
<reference evidence="1 2" key="1">
    <citation type="submission" date="2019-01" db="EMBL/GenBank/DDBJ databases">
        <title>Draft genome sequences of three monokaryotic isolates of the white-rot basidiomycete fungus Dichomitus squalens.</title>
        <authorList>
            <consortium name="DOE Joint Genome Institute"/>
            <person name="Lopez S.C."/>
            <person name="Andreopoulos B."/>
            <person name="Pangilinan J."/>
            <person name="Lipzen A."/>
            <person name="Riley R."/>
            <person name="Ahrendt S."/>
            <person name="Ng V."/>
            <person name="Barry K."/>
            <person name="Daum C."/>
            <person name="Grigoriev I.V."/>
            <person name="Hilden K.S."/>
            <person name="Makela M.R."/>
            <person name="de Vries R.P."/>
        </authorList>
    </citation>
    <scope>NUCLEOTIDE SEQUENCE [LARGE SCALE GENOMIC DNA]</scope>
    <source>
        <strain evidence="1 2">CBS 464.89</strain>
    </source>
</reference>
<dbReference type="Proteomes" id="UP000292082">
    <property type="component" value="Unassembled WGS sequence"/>
</dbReference>
<organism evidence="1 2">
    <name type="scientific">Dichomitus squalens</name>
    <dbReference type="NCBI Taxonomy" id="114155"/>
    <lineage>
        <taxon>Eukaryota</taxon>
        <taxon>Fungi</taxon>
        <taxon>Dikarya</taxon>
        <taxon>Basidiomycota</taxon>
        <taxon>Agaricomycotina</taxon>
        <taxon>Agaricomycetes</taxon>
        <taxon>Polyporales</taxon>
        <taxon>Polyporaceae</taxon>
        <taxon>Dichomitus</taxon>
    </lineage>
</organism>
<keyword evidence="2" id="KW-1185">Reference proteome</keyword>
<evidence type="ECO:0000313" key="2">
    <source>
        <dbReference type="Proteomes" id="UP000292082"/>
    </source>
</evidence>
<proteinExistence type="predicted"/>
<feature type="non-terminal residue" evidence="1">
    <location>
        <position position="147"/>
    </location>
</feature>
<dbReference type="AlphaFoldDB" id="A0A4Q9P2P2"/>
<sequence>MYAASLLAFDRYRYLSSIAVHGRTFWEKVFAAAGSLVSRLHIDVEFHSPLVFAQSPCPLPLSCLLLVTTLHASIRLVLLPHFPSRARPSRTTRLVHDYNHYYNLIPAKTQLLRPLRSFWLLILLVLGVLSYWCRWRFRARHALKVLR</sequence>
<protein>
    <submittedName>
        <fullName evidence="1">Uncharacterized protein</fullName>
    </submittedName>
</protein>
<evidence type="ECO:0000313" key="1">
    <source>
        <dbReference type="EMBL" id="TBU56217.1"/>
    </source>
</evidence>